<evidence type="ECO:0000256" key="1">
    <source>
        <dbReference type="SAM" id="MobiDB-lite"/>
    </source>
</evidence>
<dbReference type="GO" id="GO:0030494">
    <property type="term" value="P:bacteriochlorophyll biosynthetic process"/>
    <property type="evidence" value="ECO:0007669"/>
    <property type="project" value="InterPro"/>
</dbReference>
<keyword evidence="4" id="KW-1185">Reference proteome</keyword>
<dbReference type="InterPro" id="IPR004096">
    <property type="entry name" value="V4R"/>
</dbReference>
<dbReference type="InterPro" id="IPR010249">
    <property type="entry name" value="BchJ"/>
</dbReference>
<reference evidence="3 4" key="1">
    <citation type="submission" date="2017-03" db="EMBL/GenBank/DDBJ databases">
        <authorList>
            <person name="Afonso C.L."/>
            <person name="Miller P.J."/>
            <person name="Scott M.A."/>
            <person name="Spackman E."/>
            <person name="Goraichik I."/>
            <person name="Dimitrov K.M."/>
            <person name="Suarez D.L."/>
            <person name="Swayne D.E."/>
        </authorList>
    </citation>
    <scope>NUCLEOTIDE SEQUENCE [LARGE SCALE GENOMIC DNA]</scope>
    <source>
        <strain evidence="3 4">CECT 8625</strain>
    </source>
</reference>
<sequence length="238" mass="25729">MPDGAAPPARIGPNAVLQLLAVLDARGDATARDRVLARAGLDALPSGDAMIAEDMAVRLHHALRHELPQEAPSILRDAGRRTADYLLAHRIPRAAHRLLRALPPPLSARLLTAAISRHAWTFAGSGRFRAIRRDRFEIADNAFARGVSADHALCVWHEAVFARLYGELVASDIVCIETACAARDPGGVCRFELTLGHALHRDDQIGAPFEPLKTGCPTRPGARSRRRRHEGGQGCNGP</sequence>
<dbReference type="Pfam" id="PF02830">
    <property type="entry name" value="V4R"/>
    <property type="match status" value="1"/>
</dbReference>
<dbReference type="InterPro" id="IPR024096">
    <property type="entry name" value="NO_sig/Golgi_transp_ligand-bd"/>
</dbReference>
<dbReference type="PANTHER" id="PTHR35090:SF1">
    <property type="entry name" value="SLR0144 PROTEIN"/>
    <property type="match status" value="1"/>
</dbReference>
<dbReference type="GO" id="GO:0015979">
    <property type="term" value="P:photosynthesis"/>
    <property type="evidence" value="ECO:0007669"/>
    <property type="project" value="InterPro"/>
</dbReference>
<dbReference type="SMART" id="SM00989">
    <property type="entry name" value="V4R"/>
    <property type="match status" value="1"/>
</dbReference>
<evidence type="ECO:0000313" key="4">
    <source>
        <dbReference type="Proteomes" id="UP000193570"/>
    </source>
</evidence>
<gene>
    <name evidence="3" type="ORF">ROJ8625_02575</name>
</gene>
<proteinExistence type="predicted"/>
<dbReference type="SUPFAM" id="SSF111126">
    <property type="entry name" value="Ligand-binding domain in the NO signalling and Golgi transport"/>
    <property type="match status" value="1"/>
</dbReference>
<dbReference type="PANTHER" id="PTHR35090">
    <property type="entry name" value="DNA-DIRECTED RNA POLYMERASE SUBUNIT I"/>
    <property type="match status" value="1"/>
</dbReference>
<dbReference type="AlphaFoldDB" id="A0A1X6ZH67"/>
<accession>A0A1X6ZH67</accession>
<evidence type="ECO:0000313" key="3">
    <source>
        <dbReference type="EMBL" id="SLN51597.1"/>
    </source>
</evidence>
<dbReference type="NCBIfam" id="TIGR02019">
    <property type="entry name" value="BchJ"/>
    <property type="match status" value="1"/>
</dbReference>
<dbReference type="RefSeq" id="WP_085792252.1">
    <property type="nucleotide sequence ID" value="NZ_FWFK01000004.1"/>
</dbReference>
<feature type="domain" description="4-vinyl reductase 4VR" evidence="2">
    <location>
        <begin position="133"/>
        <end position="195"/>
    </location>
</feature>
<organism evidence="3 4">
    <name type="scientific">Roseivivax jejudonensis</name>
    <dbReference type="NCBI Taxonomy" id="1529041"/>
    <lineage>
        <taxon>Bacteria</taxon>
        <taxon>Pseudomonadati</taxon>
        <taxon>Pseudomonadota</taxon>
        <taxon>Alphaproteobacteria</taxon>
        <taxon>Rhodobacterales</taxon>
        <taxon>Roseobacteraceae</taxon>
        <taxon>Roseivivax</taxon>
    </lineage>
</organism>
<name>A0A1X6ZH67_9RHOB</name>
<feature type="region of interest" description="Disordered" evidence="1">
    <location>
        <begin position="209"/>
        <end position="238"/>
    </location>
</feature>
<evidence type="ECO:0000259" key="2">
    <source>
        <dbReference type="SMART" id="SM00989"/>
    </source>
</evidence>
<dbReference type="EMBL" id="FWFK01000004">
    <property type="protein sequence ID" value="SLN51597.1"/>
    <property type="molecule type" value="Genomic_DNA"/>
</dbReference>
<protein>
    <submittedName>
        <fullName evidence="3">V4R domain protein</fullName>
    </submittedName>
</protein>
<dbReference type="OrthoDB" id="2080515at2"/>
<dbReference type="Proteomes" id="UP000193570">
    <property type="component" value="Unassembled WGS sequence"/>
</dbReference>